<keyword evidence="5 7" id="KW-0804">Transcription</keyword>
<evidence type="ECO:0000256" key="4">
    <source>
        <dbReference type="ARBA" id="ARBA00023159"/>
    </source>
</evidence>
<dbReference type="PANTHER" id="PTHR12881">
    <property type="entry name" value="MEDIATOR OF RNA POLYMERASE II TRANSCRIPTION SUBUNIT 1"/>
    <property type="match status" value="1"/>
</dbReference>
<evidence type="ECO:0000256" key="3">
    <source>
        <dbReference type="ARBA" id="ARBA00023015"/>
    </source>
</evidence>
<comment type="subcellular location">
    <subcellularLocation>
        <location evidence="1 7">Nucleus</location>
    </subcellularLocation>
</comment>
<dbReference type="Pfam" id="PF10744">
    <property type="entry name" value="Med1"/>
    <property type="match status" value="1"/>
</dbReference>
<keyword evidence="4 7" id="KW-0010">Activator</keyword>
<evidence type="ECO:0000256" key="6">
    <source>
        <dbReference type="ARBA" id="ARBA00023242"/>
    </source>
</evidence>
<dbReference type="GeneID" id="25565782"/>
<organism evidence="10 11">
    <name type="scientific">Thecamonas trahens ATCC 50062</name>
    <dbReference type="NCBI Taxonomy" id="461836"/>
    <lineage>
        <taxon>Eukaryota</taxon>
        <taxon>Apusozoa</taxon>
        <taxon>Apusomonadida</taxon>
        <taxon>Apusomonadidae</taxon>
        <taxon>Thecamonas</taxon>
    </lineage>
</organism>
<dbReference type="STRING" id="461836.A0A0L0DHK7"/>
<gene>
    <name evidence="10" type="ORF">AMSG_06686</name>
</gene>
<dbReference type="InterPro" id="IPR051999">
    <property type="entry name" value="Mediator_complex_subunit_1"/>
</dbReference>
<name>A0A0L0DHK7_THETB</name>
<proteinExistence type="inferred from homology"/>
<dbReference type="OrthoDB" id="6708235at2759"/>
<dbReference type="RefSeq" id="XP_013756746.1">
    <property type="nucleotide sequence ID" value="XM_013901292.1"/>
</dbReference>
<keyword evidence="11" id="KW-1185">Reference proteome</keyword>
<comment type="function">
    <text evidence="7">Component of the Mediator complex, a coactivator involved in the regulated transcription of nearly all RNA polymerase II-dependent genes. Mediator functions as a bridge to convey information from gene-specific regulatory proteins to the basal RNA polymerase II transcription machinery. Mediator is recruited to promoters by direct interactions with regulatory proteins and serves as a scaffold for the assembly of a functional preinitiation complex with RNA polymerase II and the general transcription factors.</text>
</comment>
<evidence type="ECO:0000259" key="9">
    <source>
        <dbReference type="Pfam" id="PF10744"/>
    </source>
</evidence>
<evidence type="ECO:0000313" key="11">
    <source>
        <dbReference type="Proteomes" id="UP000054408"/>
    </source>
</evidence>
<keyword evidence="6 7" id="KW-0539">Nucleus</keyword>
<evidence type="ECO:0000313" key="10">
    <source>
        <dbReference type="EMBL" id="KNC50788.1"/>
    </source>
</evidence>
<protein>
    <recommendedName>
        <fullName evidence="7">Mediator of RNA polymerase II transcription subunit 1</fullName>
    </recommendedName>
    <alternativeName>
        <fullName evidence="7">Mediator complex subunit 1</fullName>
    </alternativeName>
</protein>
<feature type="compositionally biased region" description="Basic and acidic residues" evidence="8">
    <location>
        <begin position="41"/>
        <end position="50"/>
    </location>
</feature>
<dbReference type="GO" id="GO:0045944">
    <property type="term" value="P:positive regulation of transcription by RNA polymerase II"/>
    <property type="evidence" value="ECO:0007669"/>
    <property type="project" value="UniProtKB-ARBA"/>
</dbReference>
<dbReference type="AlphaFoldDB" id="A0A0L0DHK7"/>
<reference evidence="10 11" key="1">
    <citation type="submission" date="2010-05" db="EMBL/GenBank/DDBJ databases">
        <title>The Genome Sequence of Thecamonas trahens ATCC 50062.</title>
        <authorList>
            <consortium name="The Broad Institute Genome Sequencing Platform"/>
            <person name="Russ C."/>
            <person name="Cuomo C."/>
            <person name="Shea T."/>
            <person name="Young S.K."/>
            <person name="Zeng Q."/>
            <person name="Koehrsen M."/>
            <person name="Haas B."/>
            <person name="Borodovsky M."/>
            <person name="Guigo R."/>
            <person name="Alvarado L."/>
            <person name="Berlin A."/>
            <person name="Bochicchio J."/>
            <person name="Borenstein D."/>
            <person name="Chapman S."/>
            <person name="Chen Z."/>
            <person name="Freedman E."/>
            <person name="Gellesch M."/>
            <person name="Goldberg J."/>
            <person name="Griggs A."/>
            <person name="Gujja S."/>
            <person name="Heilman E."/>
            <person name="Heiman D."/>
            <person name="Hepburn T."/>
            <person name="Howarth C."/>
            <person name="Jen D."/>
            <person name="Larson L."/>
            <person name="Mehta T."/>
            <person name="Park D."/>
            <person name="Pearson M."/>
            <person name="Roberts A."/>
            <person name="Saif S."/>
            <person name="Shenoy N."/>
            <person name="Sisk P."/>
            <person name="Stolte C."/>
            <person name="Sykes S."/>
            <person name="Thomson T."/>
            <person name="Walk T."/>
            <person name="White J."/>
            <person name="Yandava C."/>
            <person name="Burger G."/>
            <person name="Gray M.W."/>
            <person name="Holland P.W.H."/>
            <person name="King N."/>
            <person name="Lang F.B.F."/>
            <person name="Roger A.J."/>
            <person name="Ruiz-Trillo I."/>
            <person name="Lander E."/>
            <person name="Nusbaum C."/>
        </authorList>
    </citation>
    <scope>NUCLEOTIDE SEQUENCE [LARGE SCALE GENOMIC DNA]</scope>
    <source>
        <strain evidence="10 11">ATCC 50062</strain>
    </source>
</reference>
<dbReference type="InterPro" id="IPR019680">
    <property type="entry name" value="Mediator_Med1"/>
</dbReference>
<dbReference type="Proteomes" id="UP000054408">
    <property type="component" value="Unassembled WGS sequence"/>
</dbReference>
<dbReference type="EMBL" id="GL349462">
    <property type="protein sequence ID" value="KNC50788.1"/>
    <property type="molecule type" value="Genomic_DNA"/>
</dbReference>
<feature type="domain" description="Mediator complex subunit Med1" evidence="9">
    <location>
        <begin position="406"/>
        <end position="530"/>
    </location>
</feature>
<keyword evidence="3 7" id="KW-0805">Transcription regulation</keyword>
<accession>A0A0L0DHK7</accession>
<evidence type="ECO:0000256" key="8">
    <source>
        <dbReference type="SAM" id="MobiDB-lite"/>
    </source>
</evidence>
<evidence type="ECO:0000256" key="1">
    <source>
        <dbReference type="ARBA" id="ARBA00004123"/>
    </source>
</evidence>
<dbReference type="GO" id="GO:0003712">
    <property type="term" value="F:transcription coregulator activity"/>
    <property type="evidence" value="ECO:0007669"/>
    <property type="project" value="InterPro"/>
</dbReference>
<evidence type="ECO:0000256" key="7">
    <source>
        <dbReference type="RuleBase" id="RU364059"/>
    </source>
</evidence>
<sequence>MSDRSGQTARLQVEVLEQTFAELFSCFLGESSMATVAADGDSDRGSDGNPERLQGGRHPLGPLNVADARRKAQLALDALRNIIMQYRHWKAGVTDAAELNRCLRLLRSHHTLKSFNSSFSNMLLQSREAVRHHLASRSQADGETASASGHQGILHTLHSLAAAHSLSVMVDDSMSDAVTIALYANTLMLDVNVTASGAVASAALTLVANDDMISDDETNAKLTALATAADWSTLSAVLGHFCDLHVRLPDEIGSDAAVAVSAAFAALTADVRALSAASVAAAGLYATITSGIGSVSLTASGLLCTVWAAASAKFALADETTSPSLRASLAELPPLEVLRAASPLAAHGMIHARLSYEVASQPSRLLLGSALVDSAVAGLAGSNGGPGALNVAKFLVPGSPPDAKLSAPIEASFVLELYPPLVTSCAWAAEAAAVAFPPPATSKVAMAFSALGTGDASPLAAMLVGHDALAGPQPVTVLDTTHAYAYAGEPGVRGVLVHRIPFLSLAHLATVLDLLRQHAVFNTLLASCFSDAVDAASLHTRPPPDTLRRFELTTLAPQLLTVSYLAPGSGVLTTIEISCGCGGSLAAAIIPAPGASPVDSPAFAALLATSHSIPLAMHYHLS</sequence>
<dbReference type="PANTHER" id="PTHR12881:SF10">
    <property type="entry name" value="MEDIATOR OF RNA POLYMERASE II TRANSCRIPTION SUBUNIT 1"/>
    <property type="match status" value="1"/>
</dbReference>
<evidence type="ECO:0000256" key="2">
    <source>
        <dbReference type="ARBA" id="ARBA00006210"/>
    </source>
</evidence>
<comment type="similarity">
    <text evidence="2 7">Belongs to the Mediator complex subunit 1 family.</text>
</comment>
<evidence type="ECO:0000256" key="5">
    <source>
        <dbReference type="ARBA" id="ARBA00023163"/>
    </source>
</evidence>
<feature type="region of interest" description="Disordered" evidence="8">
    <location>
        <begin position="37"/>
        <end position="62"/>
    </location>
</feature>
<dbReference type="GO" id="GO:0016592">
    <property type="term" value="C:mediator complex"/>
    <property type="evidence" value="ECO:0007669"/>
    <property type="project" value="InterPro"/>
</dbReference>